<dbReference type="Gene3D" id="3.90.70.30">
    <property type="entry name" value="Phytochelatin synthase, N-terminal domain"/>
    <property type="match status" value="1"/>
</dbReference>
<dbReference type="PROSITE" id="PS51443">
    <property type="entry name" value="PCS"/>
    <property type="match status" value="1"/>
</dbReference>
<dbReference type="InterPro" id="IPR007719">
    <property type="entry name" value="PCS_N"/>
</dbReference>
<dbReference type="RefSeq" id="WP_220635848.1">
    <property type="nucleotide sequence ID" value="NZ_CAJQUM010000001.1"/>
</dbReference>
<evidence type="ECO:0000256" key="5">
    <source>
        <dbReference type="SAM" id="SignalP"/>
    </source>
</evidence>
<keyword evidence="8" id="KW-1185">Reference proteome</keyword>
<organism evidence="7 8">
    <name type="scientific">Georgfuchsia toluolica</name>
    <dbReference type="NCBI Taxonomy" id="424218"/>
    <lineage>
        <taxon>Bacteria</taxon>
        <taxon>Pseudomonadati</taxon>
        <taxon>Pseudomonadota</taxon>
        <taxon>Betaproteobacteria</taxon>
        <taxon>Nitrosomonadales</taxon>
        <taxon>Sterolibacteriaceae</taxon>
        <taxon>Georgfuchsia</taxon>
    </lineage>
</organism>
<evidence type="ECO:0000256" key="2">
    <source>
        <dbReference type="ARBA" id="ARBA00022539"/>
    </source>
</evidence>
<dbReference type="InterPro" id="IPR038156">
    <property type="entry name" value="PCS_N_sf"/>
</dbReference>
<feature type="signal peptide" evidence="5">
    <location>
        <begin position="1"/>
        <end position="25"/>
    </location>
</feature>
<keyword evidence="3 7" id="KW-0808">Transferase</keyword>
<evidence type="ECO:0000313" key="7">
    <source>
        <dbReference type="EMBL" id="CAG4883947.1"/>
    </source>
</evidence>
<keyword evidence="2" id="KW-0104">Cadmium</keyword>
<protein>
    <recommendedName>
        <fullName evidence="1">glutathione gamma-glutamylcysteinyltransferase</fullName>
        <ecNumber evidence="1">2.3.2.15</ecNumber>
    </recommendedName>
</protein>
<proteinExistence type="predicted"/>
<feature type="chain" id="PRO_5036927060" description="glutathione gamma-glutamylcysteinyltransferase" evidence="5">
    <location>
        <begin position="26"/>
        <end position="232"/>
    </location>
</feature>
<dbReference type="AlphaFoldDB" id="A0A916N917"/>
<feature type="domain" description="Peptidase C83" evidence="6">
    <location>
        <begin position="8"/>
        <end position="232"/>
    </location>
</feature>
<dbReference type="PANTHER" id="PTHR33447:SF20">
    <property type="entry name" value="GLUTATHIONE GAMMA-GLUTAMYLCYSTEINYLTRANSFERASE"/>
    <property type="match status" value="1"/>
</dbReference>
<evidence type="ECO:0000259" key="6">
    <source>
        <dbReference type="PROSITE" id="PS51443"/>
    </source>
</evidence>
<reference evidence="7" key="1">
    <citation type="submission" date="2021-04" db="EMBL/GenBank/DDBJ databases">
        <authorList>
            <person name="Hornung B."/>
        </authorList>
    </citation>
    <scope>NUCLEOTIDE SEQUENCE</scope>
    <source>
        <strain evidence="7">G5G6</strain>
    </source>
</reference>
<dbReference type="GO" id="GO:0046872">
    <property type="term" value="F:metal ion binding"/>
    <property type="evidence" value="ECO:0007669"/>
    <property type="project" value="UniProtKB-KW"/>
</dbReference>
<dbReference type="EC" id="2.3.2.15" evidence="1"/>
<keyword evidence="5" id="KW-0732">Signal</keyword>
<dbReference type="InterPro" id="IPR038765">
    <property type="entry name" value="Papain-like_cys_pep_sf"/>
</dbReference>
<name>A0A916N917_9PROT</name>
<dbReference type="GO" id="GO:0016756">
    <property type="term" value="F:glutathione gamma-glutamylcysteinyltransferase activity"/>
    <property type="evidence" value="ECO:0007669"/>
    <property type="project" value="UniProtKB-EC"/>
</dbReference>
<dbReference type="SUPFAM" id="SSF54001">
    <property type="entry name" value="Cysteine proteinases"/>
    <property type="match status" value="1"/>
</dbReference>
<dbReference type="Proteomes" id="UP000742786">
    <property type="component" value="Unassembled WGS sequence"/>
</dbReference>
<evidence type="ECO:0000256" key="3">
    <source>
        <dbReference type="ARBA" id="ARBA00022679"/>
    </source>
</evidence>
<sequence>MAMRCRLSIVAAFLATLLAVSSVVAAPVYLNTPDGEQRLIGAKLRQHFFAVQPYVETQQNLAFCGPASIVAVMNSFDTPRPFEPRLYPYRFYTQDNIFNADTQRVKSFIMVSVRGMTLAEMAAFFNALGVRATAYYANRLDIDQLRTLLKDTLARPNARIVANFNRKLLTQEGGGHQSPLAAYDEVSDSVLMLDVAKFKYPPAWINIGELLEAMQSVDPDSGKSRGLVIVEK</sequence>
<keyword evidence="4" id="KW-0479">Metal-binding</keyword>
<evidence type="ECO:0000256" key="1">
    <source>
        <dbReference type="ARBA" id="ARBA00012468"/>
    </source>
</evidence>
<dbReference type="InterPro" id="IPR040409">
    <property type="entry name" value="PCS-like"/>
</dbReference>
<keyword evidence="7" id="KW-0012">Acyltransferase</keyword>
<evidence type="ECO:0000256" key="4">
    <source>
        <dbReference type="ARBA" id="ARBA00022723"/>
    </source>
</evidence>
<evidence type="ECO:0000313" key="8">
    <source>
        <dbReference type="Proteomes" id="UP000742786"/>
    </source>
</evidence>
<gene>
    <name evidence="7" type="ORF">GTOL_11830</name>
</gene>
<comment type="caution">
    <text evidence="7">The sequence shown here is derived from an EMBL/GenBank/DDBJ whole genome shotgun (WGS) entry which is preliminary data.</text>
</comment>
<dbReference type="GO" id="GO:0010038">
    <property type="term" value="P:response to metal ion"/>
    <property type="evidence" value="ECO:0007669"/>
    <property type="project" value="InterPro"/>
</dbReference>
<dbReference type="PANTHER" id="PTHR33447">
    <property type="entry name" value="GLUTATHIONE GAMMA-GLUTAMYLCYSTEINYLTRANSFERASE"/>
    <property type="match status" value="1"/>
</dbReference>
<dbReference type="GO" id="GO:0046938">
    <property type="term" value="P:phytochelatin biosynthetic process"/>
    <property type="evidence" value="ECO:0007669"/>
    <property type="project" value="InterPro"/>
</dbReference>
<dbReference type="Pfam" id="PF05023">
    <property type="entry name" value="Phytochelatin"/>
    <property type="match status" value="1"/>
</dbReference>
<accession>A0A916N917</accession>
<dbReference type="EMBL" id="CAJQUM010000001">
    <property type="protein sequence ID" value="CAG4883947.1"/>
    <property type="molecule type" value="Genomic_DNA"/>
</dbReference>